<evidence type="ECO:0000259" key="1">
    <source>
        <dbReference type="Pfam" id="PF07552"/>
    </source>
</evidence>
<evidence type="ECO:0000313" key="2">
    <source>
        <dbReference type="EMBL" id="MBB6454942.1"/>
    </source>
</evidence>
<dbReference type="Pfam" id="PF07552">
    <property type="entry name" value="Coat_X"/>
    <property type="match status" value="2"/>
</dbReference>
<gene>
    <name evidence="2" type="ORF">HNQ94_003431</name>
</gene>
<evidence type="ECO:0000313" key="3">
    <source>
        <dbReference type="Proteomes" id="UP000581688"/>
    </source>
</evidence>
<feature type="domain" description="Spore coat protein X/V" evidence="1">
    <location>
        <begin position="30"/>
        <end position="82"/>
    </location>
</feature>
<dbReference type="RefSeq" id="WP_174497248.1">
    <property type="nucleotide sequence ID" value="NZ_CADDWK010000013.1"/>
</dbReference>
<reference evidence="2 3" key="1">
    <citation type="submission" date="2020-08" db="EMBL/GenBank/DDBJ databases">
        <title>Genomic Encyclopedia of Type Strains, Phase IV (KMG-IV): sequencing the most valuable type-strain genomes for metagenomic binning, comparative biology and taxonomic classification.</title>
        <authorList>
            <person name="Goeker M."/>
        </authorList>
    </citation>
    <scope>NUCLEOTIDE SEQUENCE [LARGE SCALE GENOMIC DNA]</scope>
    <source>
        <strain evidence="2 3">DSM 19612</strain>
    </source>
</reference>
<dbReference type="InterPro" id="IPR011428">
    <property type="entry name" value="Spore_coat_X/V"/>
</dbReference>
<sequence>MAKRRRRRDIDPIEDHAFCGGNSDAALASTDVQESETFQGSFEIIEIRDSCDVNVTSTDTQVAVSIQAAVQVAIALVVNISIADSNRAELVTKELLQRAEIDQVNKQKILIEGCEKVDVRTRDTDVAVSLQVLVQILVALLVQLNIF</sequence>
<feature type="domain" description="Spore coat protein X/V" evidence="1">
    <location>
        <begin position="89"/>
        <end position="146"/>
    </location>
</feature>
<protein>
    <submittedName>
        <fullName evidence="2">Spore coat protein X</fullName>
    </submittedName>
</protein>
<comment type="caution">
    <text evidence="2">The sequence shown here is derived from an EMBL/GenBank/DDBJ whole genome shotgun (WGS) entry which is preliminary data.</text>
</comment>
<dbReference type="Proteomes" id="UP000581688">
    <property type="component" value="Unassembled WGS sequence"/>
</dbReference>
<dbReference type="GO" id="GO:0031160">
    <property type="term" value="C:spore wall"/>
    <property type="evidence" value="ECO:0007669"/>
    <property type="project" value="InterPro"/>
</dbReference>
<keyword evidence="2" id="KW-0167">Capsid protein</keyword>
<dbReference type="AlphaFoldDB" id="A0A841Q9M8"/>
<name>A0A841Q9M8_9BACI</name>
<accession>A0A841Q9M8</accession>
<dbReference type="EMBL" id="JACHGH010000013">
    <property type="protein sequence ID" value="MBB6454942.1"/>
    <property type="molecule type" value="Genomic_DNA"/>
</dbReference>
<organism evidence="2 3">
    <name type="scientific">Salirhabdus euzebyi</name>
    <dbReference type="NCBI Taxonomy" id="394506"/>
    <lineage>
        <taxon>Bacteria</taxon>
        <taxon>Bacillati</taxon>
        <taxon>Bacillota</taxon>
        <taxon>Bacilli</taxon>
        <taxon>Bacillales</taxon>
        <taxon>Bacillaceae</taxon>
        <taxon>Salirhabdus</taxon>
    </lineage>
</organism>
<keyword evidence="3" id="KW-1185">Reference proteome</keyword>
<keyword evidence="2" id="KW-0946">Virion</keyword>
<dbReference type="GO" id="GO:0030435">
    <property type="term" value="P:sporulation resulting in formation of a cellular spore"/>
    <property type="evidence" value="ECO:0007669"/>
    <property type="project" value="InterPro"/>
</dbReference>
<proteinExistence type="predicted"/>